<dbReference type="InterPro" id="IPR019650">
    <property type="entry name" value="DUF2513"/>
</dbReference>
<sequence>MIRNMDLIRAIVLAIREHEAKPSASEVQTLISYNENEVFAYHIVLLTQSAMVTGVETGTRKDRYGISSLALSWSGQELADNLLSDDVWASAKKTLEDAGLQSASFEIWSQVIIARLTKLCSTAASPAMEP</sequence>
<evidence type="ECO:0000313" key="1">
    <source>
        <dbReference type="EMBL" id="TWU48567.1"/>
    </source>
</evidence>
<evidence type="ECO:0000313" key="2">
    <source>
        <dbReference type="Proteomes" id="UP000318288"/>
    </source>
</evidence>
<keyword evidence="2" id="KW-1185">Reference proteome</keyword>
<gene>
    <name evidence="1" type="ORF">Poly51_44670</name>
</gene>
<dbReference type="EMBL" id="SJPW01000006">
    <property type="protein sequence ID" value="TWU48567.1"/>
    <property type="molecule type" value="Genomic_DNA"/>
</dbReference>
<dbReference type="Pfam" id="PF10711">
    <property type="entry name" value="DUF2513"/>
    <property type="match status" value="1"/>
</dbReference>
<organism evidence="1 2">
    <name type="scientific">Rubripirellula tenax</name>
    <dbReference type="NCBI Taxonomy" id="2528015"/>
    <lineage>
        <taxon>Bacteria</taxon>
        <taxon>Pseudomonadati</taxon>
        <taxon>Planctomycetota</taxon>
        <taxon>Planctomycetia</taxon>
        <taxon>Pirellulales</taxon>
        <taxon>Pirellulaceae</taxon>
        <taxon>Rubripirellula</taxon>
    </lineage>
</organism>
<dbReference type="Proteomes" id="UP000318288">
    <property type="component" value="Unassembled WGS sequence"/>
</dbReference>
<comment type="caution">
    <text evidence="1">The sequence shown here is derived from an EMBL/GenBank/DDBJ whole genome shotgun (WGS) entry which is preliminary data.</text>
</comment>
<proteinExistence type="predicted"/>
<dbReference type="AlphaFoldDB" id="A0A5C6EKE5"/>
<dbReference type="OrthoDB" id="6960201at2"/>
<protein>
    <recommendedName>
        <fullName evidence="3">DUF2513 domain-containing protein</fullName>
    </recommendedName>
</protein>
<accession>A0A5C6EKE5</accession>
<evidence type="ECO:0008006" key="3">
    <source>
        <dbReference type="Google" id="ProtNLM"/>
    </source>
</evidence>
<reference evidence="1 2" key="1">
    <citation type="submission" date="2019-02" db="EMBL/GenBank/DDBJ databases">
        <title>Deep-cultivation of Planctomycetes and their phenomic and genomic characterization uncovers novel biology.</title>
        <authorList>
            <person name="Wiegand S."/>
            <person name="Jogler M."/>
            <person name="Boedeker C."/>
            <person name="Pinto D."/>
            <person name="Vollmers J."/>
            <person name="Rivas-Marin E."/>
            <person name="Kohn T."/>
            <person name="Peeters S.H."/>
            <person name="Heuer A."/>
            <person name="Rast P."/>
            <person name="Oberbeckmann S."/>
            <person name="Bunk B."/>
            <person name="Jeske O."/>
            <person name="Meyerdierks A."/>
            <person name="Storesund J.E."/>
            <person name="Kallscheuer N."/>
            <person name="Luecker S."/>
            <person name="Lage O.M."/>
            <person name="Pohl T."/>
            <person name="Merkel B.J."/>
            <person name="Hornburger P."/>
            <person name="Mueller R.-W."/>
            <person name="Bruemmer F."/>
            <person name="Labrenz M."/>
            <person name="Spormann A.M."/>
            <person name="Op Den Camp H."/>
            <person name="Overmann J."/>
            <person name="Amann R."/>
            <person name="Jetten M.S.M."/>
            <person name="Mascher T."/>
            <person name="Medema M.H."/>
            <person name="Devos D.P."/>
            <person name="Kaster A.-K."/>
            <person name="Ovreas L."/>
            <person name="Rohde M."/>
            <person name="Galperin M.Y."/>
            <person name="Jogler C."/>
        </authorList>
    </citation>
    <scope>NUCLEOTIDE SEQUENCE [LARGE SCALE GENOMIC DNA]</scope>
    <source>
        <strain evidence="1 2">Poly51</strain>
    </source>
</reference>
<dbReference type="RefSeq" id="WP_146459978.1">
    <property type="nucleotide sequence ID" value="NZ_SJPW01000006.1"/>
</dbReference>
<name>A0A5C6EKE5_9BACT</name>